<evidence type="ECO:0000313" key="9">
    <source>
        <dbReference type="EMBL" id="SVA41969.1"/>
    </source>
</evidence>
<evidence type="ECO:0000256" key="4">
    <source>
        <dbReference type="ARBA" id="ARBA00022840"/>
    </source>
</evidence>
<dbReference type="InterPro" id="IPR017584">
    <property type="entry name" value="Pyridine_nucleo_diS_OxRdtase_N"/>
</dbReference>
<dbReference type="InterPro" id="IPR036921">
    <property type="entry name" value="PurM-like_N_sf"/>
</dbReference>
<dbReference type="NCBIfam" id="TIGR00476">
    <property type="entry name" value="selD"/>
    <property type="match status" value="1"/>
</dbReference>
<dbReference type="Gene3D" id="3.90.650.10">
    <property type="entry name" value="PurM-like C-terminal domain"/>
    <property type="match status" value="1"/>
</dbReference>
<keyword evidence="1" id="KW-0808">Transferase</keyword>
<keyword evidence="4" id="KW-0067">ATP-binding</keyword>
<feature type="domain" description="PurM-like C-terminal" evidence="7">
    <location>
        <begin position="475"/>
        <end position="650"/>
    </location>
</feature>
<organism evidence="9">
    <name type="scientific">marine metagenome</name>
    <dbReference type="NCBI Taxonomy" id="408172"/>
    <lineage>
        <taxon>unclassified sequences</taxon>
        <taxon>metagenomes</taxon>
        <taxon>ecological metagenomes</taxon>
    </lineage>
</organism>
<dbReference type="PANTHER" id="PTHR10256">
    <property type="entry name" value="SELENIDE, WATER DIKINASE"/>
    <property type="match status" value="1"/>
</dbReference>
<evidence type="ECO:0000259" key="6">
    <source>
        <dbReference type="Pfam" id="PF00586"/>
    </source>
</evidence>
<evidence type="ECO:0000256" key="5">
    <source>
        <dbReference type="ARBA" id="ARBA00023266"/>
    </source>
</evidence>
<reference evidence="9" key="1">
    <citation type="submission" date="2018-05" db="EMBL/GenBank/DDBJ databases">
        <authorList>
            <person name="Lanie J.A."/>
            <person name="Ng W.-L."/>
            <person name="Kazmierczak K.M."/>
            <person name="Andrzejewski T.M."/>
            <person name="Davidsen T.M."/>
            <person name="Wayne K.J."/>
            <person name="Tettelin H."/>
            <person name="Glass J.I."/>
            <person name="Rusch D."/>
            <person name="Podicherti R."/>
            <person name="Tsui H.-C.T."/>
            <person name="Winkler M.E."/>
        </authorList>
    </citation>
    <scope>NUCLEOTIDE SEQUENCE</scope>
</reference>
<evidence type="ECO:0000256" key="3">
    <source>
        <dbReference type="ARBA" id="ARBA00022777"/>
    </source>
</evidence>
<dbReference type="GO" id="GO:0005524">
    <property type="term" value="F:ATP binding"/>
    <property type="evidence" value="ECO:0007669"/>
    <property type="project" value="UniProtKB-KW"/>
</dbReference>
<dbReference type="InterPro" id="IPR016188">
    <property type="entry name" value="PurM-like_N"/>
</dbReference>
<dbReference type="Pfam" id="PF02769">
    <property type="entry name" value="AIRS_C"/>
    <property type="match status" value="1"/>
</dbReference>
<dbReference type="NCBIfam" id="TIGR03169">
    <property type="entry name" value="Nterm_to_SelD"/>
    <property type="match status" value="1"/>
</dbReference>
<proteinExistence type="predicted"/>
<evidence type="ECO:0000259" key="8">
    <source>
        <dbReference type="Pfam" id="PF07992"/>
    </source>
</evidence>
<dbReference type="SUPFAM" id="SSF55326">
    <property type="entry name" value="PurM N-terminal domain-like"/>
    <property type="match status" value="1"/>
</dbReference>
<dbReference type="InterPro" id="IPR023753">
    <property type="entry name" value="FAD/NAD-binding_dom"/>
</dbReference>
<dbReference type="GO" id="GO:0005737">
    <property type="term" value="C:cytoplasm"/>
    <property type="evidence" value="ECO:0007669"/>
    <property type="project" value="TreeGrafter"/>
</dbReference>
<dbReference type="InterPro" id="IPR036676">
    <property type="entry name" value="PurM-like_C_sf"/>
</dbReference>
<feature type="domain" description="PurM-like N-terminal" evidence="6">
    <location>
        <begin position="354"/>
        <end position="462"/>
    </location>
</feature>
<evidence type="ECO:0000256" key="1">
    <source>
        <dbReference type="ARBA" id="ARBA00022679"/>
    </source>
</evidence>
<keyword evidence="2" id="KW-0547">Nucleotide-binding</keyword>
<dbReference type="AlphaFoldDB" id="A0A381VNS3"/>
<dbReference type="GO" id="GO:0004756">
    <property type="term" value="F:selenide, water dikinase activity"/>
    <property type="evidence" value="ECO:0007669"/>
    <property type="project" value="TreeGrafter"/>
</dbReference>
<evidence type="ECO:0000259" key="7">
    <source>
        <dbReference type="Pfam" id="PF02769"/>
    </source>
</evidence>
<dbReference type="Pfam" id="PF00586">
    <property type="entry name" value="AIRS"/>
    <property type="match status" value="1"/>
</dbReference>
<evidence type="ECO:0008006" key="10">
    <source>
        <dbReference type="Google" id="ProtNLM"/>
    </source>
</evidence>
<protein>
    <recommendedName>
        <fullName evidence="10">Selenide, water dikinase SelD</fullName>
    </recommendedName>
</protein>
<gene>
    <name evidence="9" type="ORF">METZ01_LOCUS94823</name>
</gene>
<dbReference type="CDD" id="cd02195">
    <property type="entry name" value="SelD"/>
    <property type="match status" value="1"/>
</dbReference>
<dbReference type="InterPro" id="IPR036188">
    <property type="entry name" value="FAD/NAD-bd_sf"/>
</dbReference>
<keyword evidence="5" id="KW-0711">Selenium</keyword>
<dbReference type="Gene3D" id="3.50.50.100">
    <property type="match status" value="1"/>
</dbReference>
<dbReference type="InterPro" id="IPR004536">
    <property type="entry name" value="SPS/SelD"/>
</dbReference>
<dbReference type="PANTHER" id="PTHR10256:SF0">
    <property type="entry name" value="INACTIVE SELENIDE, WATER DIKINASE-LIKE PROTEIN-RELATED"/>
    <property type="match status" value="1"/>
</dbReference>
<feature type="domain" description="FAD/NAD(P)-binding" evidence="8">
    <location>
        <begin position="7"/>
        <end position="209"/>
    </location>
</feature>
<keyword evidence="3" id="KW-0418">Kinase</keyword>
<accession>A0A381VNS3</accession>
<dbReference type="EMBL" id="UINC01009356">
    <property type="protein sequence ID" value="SVA41969.1"/>
    <property type="molecule type" value="Genomic_DNA"/>
</dbReference>
<dbReference type="Pfam" id="PF07992">
    <property type="entry name" value="Pyr_redox_2"/>
    <property type="match status" value="1"/>
</dbReference>
<dbReference type="GO" id="GO:0016491">
    <property type="term" value="F:oxidoreductase activity"/>
    <property type="evidence" value="ECO:0007669"/>
    <property type="project" value="InterPro"/>
</dbReference>
<dbReference type="Gene3D" id="3.30.1330.10">
    <property type="entry name" value="PurM-like, N-terminal domain"/>
    <property type="match status" value="1"/>
</dbReference>
<dbReference type="GO" id="GO:0016260">
    <property type="term" value="P:selenocysteine biosynthetic process"/>
    <property type="evidence" value="ECO:0007669"/>
    <property type="project" value="TreeGrafter"/>
</dbReference>
<sequence length="657" mass="69852">CEGRPPVPYDAVSINIGAAPSFRTVPGSADVAVPVKPISRFVRRWEQLRARVAAADGPMTLGVVGAGAGGVELILAMRFALRRMLEEQGRSPETVEFHLFGASTTILPTHNRGMRQRLGRVLHEQGVHVHLGRVVTEVTPGFITLDDGTTSALDEVLWVTQASAASWLAEAGLDVDADGFVRVDDTLQSVSHPGVFAAGDVAAVVNYPREKAGVFAVRQGLPLADNLRRALLDRPLRAFRPQRRFLTLVSTGARHAVGSRGWWSCEGDLVWRWKDWIDRRFMARYRDLPAMTPGSTPTLDVGLASPEELTAISTAAMRCGGCGSKVGATPLDRVLRQLQPTRRDDVLVGLDAPDDAAVVSVPPGKVLVRTVDAFRAIVDDPFVFGQITANHCLGDIFAMGAEAQTALAIATVPFGLDTKVEDTLVQLLSGAVEVLNDAGAALVGGHTSEGAELVLGLSLTGLADPDRVLRKRGLRAGDRLVLTKGLGTGTLFAAEMRMRAKGRWVDGAIAAMRQSSRAAADVLRRHGTTACTDVTGFGLLGHLVEMTRASSVDVGLELVTVPVLEGALDTLSAGLTSSLHPANLRLRRAVANVDRVGADPRYLLLYDPQTAGGLLAGVPGDRANACVEDLREQGYEQATIIGTVESRGDGDAPIHLV</sequence>
<dbReference type="InterPro" id="IPR010918">
    <property type="entry name" value="PurM-like_C_dom"/>
</dbReference>
<dbReference type="SUPFAM" id="SSF51905">
    <property type="entry name" value="FAD/NAD(P)-binding domain"/>
    <property type="match status" value="1"/>
</dbReference>
<dbReference type="SUPFAM" id="SSF56042">
    <property type="entry name" value="PurM C-terminal domain-like"/>
    <property type="match status" value="1"/>
</dbReference>
<evidence type="ECO:0000256" key="2">
    <source>
        <dbReference type="ARBA" id="ARBA00022741"/>
    </source>
</evidence>
<feature type="non-terminal residue" evidence="9">
    <location>
        <position position="1"/>
    </location>
</feature>
<name>A0A381VNS3_9ZZZZ</name>